<comment type="caution">
    <text evidence="1">The sequence shown here is derived from an EMBL/GenBank/DDBJ whole genome shotgun (WGS) entry which is preliminary data.</text>
</comment>
<sequence length="221" mass="22074">MTVVTLNGLETMLGAPGPMKRGKVQVDYWAGARAVTRVDGADVTFPSQITVAIADGSLVEVLDLPATGGVCCVRIVVSSGGKQLIRFVEIPASGPVDFGNLVDVDPGTFAPLDPTPPNAQQVLEEAASALGSAAAAAAARAAAETAQSAAEAAAASVIPSTDAAMAAAAGAPGSVFAAQQAATFVRFVDHLTGESIDPAGTVVIKVNVTTGDIDDIVFEEA</sequence>
<name>A0A9X1LVY1_9MICO</name>
<protein>
    <submittedName>
        <fullName evidence="1">Uncharacterized protein</fullName>
    </submittedName>
</protein>
<accession>A0A9X1LVY1</accession>
<reference evidence="1" key="1">
    <citation type="submission" date="2021-04" db="EMBL/GenBank/DDBJ databases">
        <title>Microbacterium tenobrionis sp. nov. and Microbacterium allomyrinae sp. nov., isolated from larvae of Tenobrio molitor and Allomyrina dichotoma, respectively.</title>
        <authorList>
            <person name="Lee S.D."/>
        </authorList>
    </citation>
    <scope>NUCLEOTIDE SEQUENCE</scope>
    <source>
        <strain evidence="1">BWT-G7</strain>
    </source>
</reference>
<dbReference type="Proteomes" id="UP001139354">
    <property type="component" value="Unassembled WGS sequence"/>
</dbReference>
<dbReference type="EMBL" id="JAGTTN010000004">
    <property type="protein sequence ID" value="MCC2033055.1"/>
    <property type="molecule type" value="Genomic_DNA"/>
</dbReference>
<evidence type="ECO:0000313" key="1">
    <source>
        <dbReference type="EMBL" id="MCC2033055.1"/>
    </source>
</evidence>
<dbReference type="AlphaFoldDB" id="A0A9X1LVY1"/>
<proteinExistence type="predicted"/>
<keyword evidence="2" id="KW-1185">Reference proteome</keyword>
<dbReference type="RefSeq" id="WP_229385023.1">
    <property type="nucleotide sequence ID" value="NZ_JAGTTN010000004.1"/>
</dbReference>
<gene>
    <name evidence="1" type="ORF">KEC57_12775</name>
</gene>
<evidence type="ECO:0000313" key="2">
    <source>
        <dbReference type="Proteomes" id="UP001139354"/>
    </source>
</evidence>
<organism evidence="1 2">
    <name type="scientific">Microbacterium allomyrinae</name>
    <dbReference type="NCBI Taxonomy" id="2830666"/>
    <lineage>
        <taxon>Bacteria</taxon>
        <taxon>Bacillati</taxon>
        <taxon>Actinomycetota</taxon>
        <taxon>Actinomycetes</taxon>
        <taxon>Micrococcales</taxon>
        <taxon>Microbacteriaceae</taxon>
        <taxon>Microbacterium</taxon>
    </lineage>
</organism>